<dbReference type="EMBL" id="JAGJCB010000011">
    <property type="protein sequence ID" value="MBP0904555.1"/>
    <property type="molecule type" value="Genomic_DNA"/>
</dbReference>
<evidence type="ECO:0000313" key="1">
    <source>
        <dbReference type="EMBL" id="MBP0904555.1"/>
    </source>
</evidence>
<accession>A0ABS4BWZ6</accession>
<sequence length="140" mass="16324">MVSIKETYLYNSVIKELNYSFGNVFIFENFVVSEINRGVNFNWDDHGKTITEDVAYYLDTNGINLVYISHRINSYSVVASDWLKFFKHSYNLKGYYIVSENNIGFLNSLIENLFFNGKIKRFTTIEAAVNWVKIGINEVM</sequence>
<evidence type="ECO:0008006" key="3">
    <source>
        <dbReference type="Google" id="ProtNLM"/>
    </source>
</evidence>
<reference evidence="1 2" key="1">
    <citation type="submission" date="2021-04" db="EMBL/GenBank/DDBJ databases">
        <title>Mariniflexile gromovii gen. nov., sp. nov., a gliding bacterium isolated from the sea urchin Strongylocentrotus intermedius.</title>
        <authorList>
            <person name="Ko S."/>
            <person name="Le V."/>
            <person name="Ahn C.-Y."/>
            <person name="Oh H.-M."/>
        </authorList>
    </citation>
    <scope>NUCLEOTIDE SEQUENCE [LARGE SCALE GENOMIC DNA]</scope>
    <source>
        <strain evidence="1 2">KCTC 12570</strain>
    </source>
</reference>
<proteinExistence type="predicted"/>
<evidence type="ECO:0000313" key="2">
    <source>
        <dbReference type="Proteomes" id="UP000670776"/>
    </source>
</evidence>
<gene>
    <name evidence="1" type="ORF">J8H85_12010</name>
</gene>
<dbReference type="Proteomes" id="UP000670776">
    <property type="component" value="Unassembled WGS sequence"/>
</dbReference>
<keyword evidence="2" id="KW-1185">Reference proteome</keyword>
<dbReference type="RefSeq" id="WP_209655448.1">
    <property type="nucleotide sequence ID" value="NZ_JAGJCB010000011.1"/>
</dbReference>
<organism evidence="1 2">
    <name type="scientific">Mariniflexile gromovii</name>
    <dbReference type="NCBI Taxonomy" id="362523"/>
    <lineage>
        <taxon>Bacteria</taxon>
        <taxon>Pseudomonadati</taxon>
        <taxon>Bacteroidota</taxon>
        <taxon>Flavobacteriia</taxon>
        <taxon>Flavobacteriales</taxon>
        <taxon>Flavobacteriaceae</taxon>
        <taxon>Mariniflexile</taxon>
    </lineage>
</organism>
<name>A0ABS4BWZ6_9FLAO</name>
<protein>
    <recommendedName>
        <fullName evidence="3">SpoIIAA-like protein</fullName>
    </recommendedName>
</protein>
<comment type="caution">
    <text evidence="1">The sequence shown here is derived from an EMBL/GenBank/DDBJ whole genome shotgun (WGS) entry which is preliminary data.</text>
</comment>